<gene>
    <name evidence="1" type="ORF">ACN38_g5959</name>
</gene>
<comment type="caution">
    <text evidence="1">The sequence shown here is derived from an EMBL/GenBank/DDBJ whole genome shotgun (WGS) entry which is preliminary data.</text>
</comment>
<organism evidence="1 2">
    <name type="scientific">Penicillium nordicum</name>
    <dbReference type="NCBI Taxonomy" id="229535"/>
    <lineage>
        <taxon>Eukaryota</taxon>
        <taxon>Fungi</taxon>
        <taxon>Dikarya</taxon>
        <taxon>Ascomycota</taxon>
        <taxon>Pezizomycotina</taxon>
        <taxon>Eurotiomycetes</taxon>
        <taxon>Eurotiomycetidae</taxon>
        <taxon>Eurotiales</taxon>
        <taxon>Aspergillaceae</taxon>
        <taxon>Penicillium</taxon>
    </lineage>
</organism>
<evidence type="ECO:0000313" key="2">
    <source>
        <dbReference type="Proteomes" id="UP000037696"/>
    </source>
</evidence>
<reference evidence="1 2" key="1">
    <citation type="submission" date="2015-08" db="EMBL/GenBank/DDBJ databases">
        <title>Genome sequencing of Penicillium nordicum.</title>
        <authorList>
            <person name="Nguyen H.D."/>
            <person name="Seifert K.A."/>
        </authorList>
    </citation>
    <scope>NUCLEOTIDE SEQUENCE [LARGE SCALE GENOMIC DNA]</scope>
    <source>
        <strain evidence="1 2">DAOMC 185683</strain>
    </source>
</reference>
<name>A0A0M9WFR9_9EURO</name>
<dbReference type="Proteomes" id="UP000037696">
    <property type="component" value="Unassembled WGS sequence"/>
</dbReference>
<protein>
    <submittedName>
        <fullName evidence="1">Uncharacterized protein</fullName>
    </submittedName>
</protein>
<sequence>MCTSLIIRIMATYQISLTVSLRRVYETSIRNFRTPCMESYKPCPIQRGEVGHINRQTNDGAMPVPGWVPLKQE</sequence>
<dbReference type="AlphaFoldDB" id="A0A0M9WFR9"/>
<keyword evidence="2" id="KW-1185">Reference proteome</keyword>
<proteinExistence type="predicted"/>
<evidence type="ECO:0000313" key="1">
    <source>
        <dbReference type="EMBL" id="KOS43155.1"/>
    </source>
</evidence>
<dbReference type="EMBL" id="LHQQ01000088">
    <property type="protein sequence ID" value="KOS43155.1"/>
    <property type="molecule type" value="Genomic_DNA"/>
</dbReference>
<accession>A0A0M9WFR9</accession>